<dbReference type="AlphaFoldDB" id="A0A3N4LEA4"/>
<name>A0A3N4LEA4_9PEZI</name>
<evidence type="ECO:0000313" key="1">
    <source>
        <dbReference type="EMBL" id="RPB21224.1"/>
    </source>
</evidence>
<accession>A0A3N4LEA4</accession>
<dbReference type="Proteomes" id="UP000267821">
    <property type="component" value="Unassembled WGS sequence"/>
</dbReference>
<protein>
    <submittedName>
        <fullName evidence="1">Uncharacterized protein</fullName>
    </submittedName>
</protein>
<feature type="non-terminal residue" evidence="1">
    <location>
        <position position="1"/>
    </location>
</feature>
<dbReference type="EMBL" id="ML121561">
    <property type="protein sequence ID" value="RPB21224.1"/>
    <property type="molecule type" value="Genomic_DNA"/>
</dbReference>
<keyword evidence="2" id="KW-1185">Reference proteome</keyword>
<gene>
    <name evidence="1" type="ORF">L211DRAFT_445333</name>
</gene>
<organism evidence="1 2">
    <name type="scientific">Terfezia boudieri ATCC MYA-4762</name>
    <dbReference type="NCBI Taxonomy" id="1051890"/>
    <lineage>
        <taxon>Eukaryota</taxon>
        <taxon>Fungi</taxon>
        <taxon>Dikarya</taxon>
        <taxon>Ascomycota</taxon>
        <taxon>Pezizomycotina</taxon>
        <taxon>Pezizomycetes</taxon>
        <taxon>Pezizales</taxon>
        <taxon>Pezizaceae</taxon>
        <taxon>Terfezia</taxon>
    </lineage>
</organism>
<reference evidence="1 2" key="1">
    <citation type="journal article" date="2018" name="Nat. Ecol. Evol.">
        <title>Pezizomycetes genomes reveal the molecular basis of ectomycorrhizal truffle lifestyle.</title>
        <authorList>
            <person name="Murat C."/>
            <person name="Payen T."/>
            <person name="Noel B."/>
            <person name="Kuo A."/>
            <person name="Morin E."/>
            <person name="Chen J."/>
            <person name="Kohler A."/>
            <person name="Krizsan K."/>
            <person name="Balestrini R."/>
            <person name="Da Silva C."/>
            <person name="Montanini B."/>
            <person name="Hainaut M."/>
            <person name="Levati E."/>
            <person name="Barry K.W."/>
            <person name="Belfiori B."/>
            <person name="Cichocki N."/>
            <person name="Clum A."/>
            <person name="Dockter R.B."/>
            <person name="Fauchery L."/>
            <person name="Guy J."/>
            <person name="Iotti M."/>
            <person name="Le Tacon F."/>
            <person name="Lindquist E.A."/>
            <person name="Lipzen A."/>
            <person name="Malagnac F."/>
            <person name="Mello A."/>
            <person name="Molinier V."/>
            <person name="Miyauchi S."/>
            <person name="Poulain J."/>
            <person name="Riccioni C."/>
            <person name="Rubini A."/>
            <person name="Sitrit Y."/>
            <person name="Splivallo R."/>
            <person name="Traeger S."/>
            <person name="Wang M."/>
            <person name="Zifcakova L."/>
            <person name="Wipf D."/>
            <person name="Zambonelli A."/>
            <person name="Paolocci F."/>
            <person name="Nowrousian M."/>
            <person name="Ottonello S."/>
            <person name="Baldrian P."/>
            <person name="Spatafora J.W."/>
            <person name="Henrissat B."/>
            <person name="Nagy L.G."/>
            <person name="Aury J.M."/>
            <person name="Wincker P."/>
            <person name="Grigoriev I.V."/>
            <person name="Bonfante P."/>
            <person name="Martin F.M."/>
        </authorList>
    </citation>
    <scope>NUCLEOTIDE SEQUENCE [LARGE SCALE GENOMIC DNA]</scope>
    <source>
        <strain evidence="1 2">ATCC MYA-4762</strain>
    </source>
</reference>
<dbReference type="InParanoid" id="A0A3N4LEA4"/>
<dbReference type="OrthoDB" id="5329967at2759"/>
<sequence length="470" mass="54044">ENGNKHHQQRHSWQYPPHAAQYGLISYTPSPSTQVAESFTRALPTIYLERQLASGFSWKKLLIYRLSYIQIPRRTMSTVVPPSPICICTDCGNHPGKVHPRHPNGMRGAPIPKEYADHFSQIIVLYNRLHMSLEGTYQPSSSILFLLRGPKRKPNLGPEPYIQRNNRALQVLKRFMDLTLNELKHAEDSLPIPDAAGIDSTGLGGHILPPNLSCDNKTNITLVAELMYDILRTEMGYYTRGMKIQFPPATMDMAASWNRCLDLLHIGEGVCSLLTRVEELWVWTTTVTKQPLYYDWWAKLTAKHTWRELVTGKEKEMENGRFAVHWKALEYHSAAQLQEEPHRMQQRLKEPKDKSLKEEELNNLIDQVERWKDGIRGAPPPSAQPKLKLEEWDNEVPLPVCMAATQYSEDELEGRSRVGFFQDIMGFVLEMVEVEDVGDGRWWDNAMASVWTTERKAALASKVRRGWYQK</sequence>
<evidence type="ECO:0000313" key="2">
    <source>
        <dbReference type="Proteomes" id="UP000267821"/>
    </source>
</evidence>
<proteinExistence type="predicted"/>